<feature type="non-terminal residue" evidence="3">
    <location>
        <position position="1"/>
    </location>
</feature>
<feature type="region of interest" description="Disordered" evidence="1">
    <location>
        <begin position="19"/>
        <end position="56"/>
    </location>
</feature>
<evidence type="ECO:0000256" key="1">
    <source>
        <dbReference type="SAM" id="MobiDB-lite"/>
    </source>
</evidence>
<dbReference type="AlphaFoldDB" id="Q9XYH8"/>
<keyword evidence="2" id="KW-1133">Transmembrane helix</keyword>
<name>Q9XYH8_LEIMA</name>
<keyword evidence="2" id="KW-0812">Transmembrane</keyword>
<proteinExistence type="predicted"/>
<feature type="compositionally biased region" description="Polar residues" evidence="1">
    <location>
        <begin position="28"/>
        <end position="40"/>
    </location>
</feature>
<organism evidence="3">
    <name type="scientific">Leishmania major</name>
    <dbReference type="NCBI Taxonomy" id="5664"/>
    <lineage>
        <taxon>Eukaryota</taxon>
        <taxon>Discoba</taxon>
        <taxon>Euglenozoa</taxon>
        <taxon>Kinetoplastea</taxon>
        <taxon>Metakinetoplastina</taxon>
        <taxon>Trypanosomatida</taxon>
        <taxon>Trypanosomatidae</taxon>
        <taxon>Leishmaniinae</taxon>
        <taxon>Leishmania</taxon>
    </lineage>
</organism>
<evidence type="ECO:0000313" key="3">
    <source>
        <dbReference type="EMBL" id="AAD28376.1"/>
    </source>
</evidence>
<sequence length="136" mass="15434">SAHSKRAHLVSRVASPLTVPLLPPSRSAPFSSLRQQQQGESDNKRQKKEKNGFKKKRAFYTHKRNPLRFFFLFLPLLLSLSLSLPCSSSVSLLCRSLFSSCRCPFLSFRSPHLTISLTRFPAYFESFSSVVCRPAI</sequence>
<feature type="transmembrane region" description="Helical" evidence="2">
    <location>
        <begin position="69"/>
        <end position="93"/>
    </location>
</feature>
<keyword evidence="2" id="KW-0472">Membrane</keyword>
<evidence type="ECO:0000256" key="2">
    <source>
        <dbReference type="SAM" id="Phobius"/>
    </source>
</evidence>
<accession>Q9XYH8</accession>
<reference evidence="3" key="1">
    <citation type="submission" date="1998-12" db="EMBL/GenBank/DDBJ databases">
        <title>Trapping ORF-containing genomic fragments.</title>
        <authorList>
            <person name="Ch'ang L.Y."/>
            <person name="Li T."/>
        </authorList>
    </citation>
    <scope>NUCLEOTIDE SEQUENCE</scope>
</reference>
<dbReference type="EMBL" id="AF110371">
    <property type="protein sequence ID" value="AAD28376.1"/>
    <property type="molecule type" value="Genomic_DNA"/>
</dbReference>
<feature type="compositionally biased region" description="Basic and acidic residues" evidence="1">
    <location>
        <begin position="41"/>
        <end position="52"/>
    </location>
</feature>
<feature type="non-terminal residue" evidence="3">
    <location>
        <position position="136"/>
    </location>
</feature>
<protein>
    <submittedName>
        <fullName evidence="3">Uncharacterized protein</fullName>
    </submittedName>
</protein>